<keyword evidence="9 11" id="KW-0675">Receptor</keyword>
<evidence type="ECO:0000256" key="11">
    <source>
        <dbReference type="RuleBase" id="RU004334"/>
    </source>
</evidence>
<dbReference type="InterPro" id="IPR035500">
    <property type="entry name" value="NHR-like_dom_sf"/>
</dbReference>
<keyword evidence="6 11" id="KW-0805">Transcription regulation</keyword>
<dbReference type="Gene3D" id="3.30.50.10">
    <property type="entry name" value="Erythroid Transcription Factor GATA-1, subunit A"/>
    <property type="match status" value="1"/>
</dbReference>
<proteinExistence type="inferred from homology"/>
<dbReference type="Pfam" id="PF00104">
    <property type="entry name" value="Hormone_recep"/>
    <property type="match status" value="2"/>
</dbReference>
<dbReference type="InterPro" id="IPR000536">
    <property type="entry name" value="Nucl_hrmn_rcpt_lig-bd"/>
</dbReference>
<keyword evidence="15" id="KW-1185">Reference proteome</keyword>
<dbReference type="FunFam" id="3.30.50.10:FF:000030">
    <property type="entry name" value="Nuclear Hormone Receptor family"/>
    <property type="match status" value="1"/>
</dbReference>
<dbReference type="InterPro" id="IPR001628">
    <property type="entry name" value="Znf_hrmn_rcpt"/>
</dbReference>
<sequence length="575" mass="62912">VDEARVPPLNRPFMAEKLPPGTLCVVCEDLATGNHYSVPSCNGCKTFFRRAVVNNRTFACMGTGNCPVNKGVRCACRHCRFKKCLQVGMDRNSIQNDRDRIGYTKRTRKADKNVAEKRSKTATSTPGSSDDDEPSSRMADSPLPNGNFEDQESRSPTDCSSGPSSAQHSTHVVPDPMLDRLTTLENNFTLLLSRAEIDPYASLDDALAAPSRFARPIDVKITDPIAAPKPGKDQHKMPFWRSRIIALYIDWAKTFPVFRNLPYSDKVALITNHASSYMIMCEAFRTPEHINDKIMQPDGYCFTRRPPQDSLFLKNGGPSTLPDGDDTASSSASESDAGSHITAQMSAHPFSGGLCAVDLDAFQGGIGGVQSTCGASSVGSHSAFESTKEEENMHTFFDPKLLHDGQSNEVGVRSVVDVPPAAHYPTVGSLSGLTPVMAAVIDYVMKPFRRLNISTTEFATLQAIMFFDPDTDGLDSASQRNVAAEQKKLLTALYKHICMHYEPNDASDRYAAILLRIPTIRKVAAKKNESLQIIDMFNLFSLNSLVKETALGIRSPNATIPAVVSSMTDDIKPCR</sequence>
<comment type="similarity">
    <text evidence="2 11">Belongs to the nuclear hormone receptor family.</text>
</comment>
<dbReference type="SMART" id="SM00430">
    <property type="entry name" value="HOLI"/>
    <property type="match status" value="1"/>
</dbReference>
<keyword evidence="3 11" id="KW-0479">Metal-binding</keyword>
<evidence type="ECO:0000313" key="15">
    <source>
        <dbReference type="Proteomes" id="UP000887569"/>
    </source>
</evidence>
<evidence type="ECO:0000256" key="10">
    <source>
        <dbReference type="ARBA" id="ARBA00023242"/>
    </source>
</evidence>
<dbReference type="InterPro" id="IPR013088">
    <property type="entry name" value="Znf_NHR/GATA"/>
</dbReference>
<dbReference type="GO" id="GO:0008270">
    <property type="term" value="F:zinc ion binding"/>
    <property type="evidence" value="ECO:0007669"/>
    <property type="project" value="UniProtKB-KW"/>
</dbReference>
<dbReference type="WBParaSite" id="PgR253_g001_t07">
    <property type="protein sequence ID" value="PgR253_g001_t07"/>
    <property type="gene ID" value="PgR253_g001"/>
</dbReference>
<feature type="compositionally biased region" description="Basic and acidic residues" evidence="12">
    <location>
        <begin position="110"/>
        <end position="119"/>
    </location>
</feature>
<feature type="domain" description="NR LBD" evidence="14">
    <location>
        <begin position="195"/>
        <end position="553"/>
    </location>
</feature>
<dbReference type="Proteomes" id="UP000887569">
    <property type="component" value="Unplaced"/>
</dbReference>
<evidence type="ECO:0000256" key="8">
    <source>
        <dbReference type="ARBA" id="ARBA00023163"/>
    </source>
</evidence>
<dbReference type="Pfam" id="PF00105">
    <property type="entry name" value="zf-C4"/>
    <property type="match status" value="1"/>
</dbReference>
<dbReference type="PRINTS" id="PR00047">
    <property type="entry name" value="STROIDFINGER"/>
</dbReference>
<evidence type="ECO:0000256" key="2">
    <source>
        <dbReference type="ARBA" id="ARBA00005993"/>
    </source>
</evidence>
<dbReference type="PROSITE" id="PS51843">
    <property type="entry name" value="NR_LBD"/>
    <property type="match status" value="1"/>
</dbReference>
<keyword evidence="4 11" id="KW-0863">Zinc-finger</keyword>
<evidence type="ECO:0000256" key="12">
    <source>
        <dbReference type="SAM" id="MobiDB-lite"/>
    </source>
</evidence>
<evidence type="ECO:0000313" key="16">
    <source>
        <dbReference type="WBParaSite" id="PgR253_g001_t07"/>
    </source>
</evidence>
<dbReference type="PROSITE" id="PS51030">
    <property type="entry name" value="NUCLEAR_REC_DBD_2"/>
    <property type="match status" value="1"/>
</dbReference>
<name>A0A915CKK7_PARUN</name>
<dbReference type="GO" id="GO:0000978">
    <property type="term" value="F:RNA polymerase II cis-regulatory region sequence-specific DNA binding"/>
    <property type="evidence" value="ECO:0007669"/>
    <property type="project" value="InterPro"/>
</dbReference>
<dbReference type="GO" id="GO:0005634">
    <property type="term" value="C:nucleus"/>
    <property type="evidence" value="ECO:0007669"/>
    <property type="project" value="UniProtKB-SubCell"/>
</dbReference>
<dbReference type="PRINTS" id="PR00398">
    <property type="entry name" value="STRDHORMONER"/>
</dbReference>
<comment type="subcellular location">
    <subcellularLocation>
        <location evidence="1 11">Nucleus</location>
    </subcellularLocation>
</comment>
<dbReference type="InterPro" id="IPR050274">
    <property type="entry name" value="Nuclear_hormone_rcpt_NR2"/>
</dbReference>
<dbReference type="SUPFAM" id="SSF48508">
    <property type="entry name" value="Nuclear receptor ligand-binding domain"/>
    <property type="match status" value="2"/>
</dbReference>
<feature type="region of interest" description="Disordered" evidence="12">
    <location>
        <begin position="312"/>
        <end position="340"/>
    </location>
</feature>
<keyword evidence="7 11" id="KW-0238">DNA-binding</keyword>
<evidence type="ECO:0000259" key="13">
    <source>
        <dbReference type="PROSITE" id="PS51030"/>
    </source>
</evidence>
<feature type="compositionally biased region" description="Low complexity" evidence="12">
    <location>
        <begin position="327"/>
        <end position="339"/>
    </location>
</feature>
<evidence type="ECO:0000256" key="6">
    <source>
        <dbReference type="ARBA" id="ARBA00023015"/>
    </source>
</evidence>
<dbReference type="GO" id="GO:0003700">
    <property type="term" value="F:DNA-binding transcription factor activity"/>
    <property type="evidence" value="ECO:0007669"/>
    <property type="project" value="InterPro"/>
</dbReference>
<accession>A0A915CKK7</accession>
<dbReference type="PANTHER" id="PTHR24083">
    <property type="entry name" value="NUCLEAR HORMONE RECEPTOR"/>
    <property type="match status" value="1"/>
</dbReference>
<organism evidence="15 16">
    <name type="scientific">Parascaris univalens</name>
    <name type="common">Nematode worm</name>
    <dbReference type="NCBI Taxonomy" id="6257"/>
    <lineage>
        <taxon>Eukaryota</taxon>
        <taxon>Metazoa</taxon>
        <taxon>Ecdysozoa</taxon>
        <taxon>Nematoda</taxon>
        <taxon>Chromadorea</taxon>
        <taxon>Rhabditida</taxon>
        <taxon>Spirurina</taxon>
        <taxon>Ascaridomorpha</taxon>
        <taxon>Ascaridoidea</taxon>
        <taxon>Ascarididae</taxon>
        <taxon>Parascaris</taxon>
    </lineage>
</organism>
<evidence type="ECO:0000259" key="14">
    <source>
        <dbReference type="PROSITE" id="PS51843"/>
    </source>
</evidence>
<dbReference type="Gene3D" id="1.10.565.10">
    <property type="entry name" value="Retinoid X Receptor"/>
    <property type="match status" value="1"/>
</dbReference>
<feature type="domain" description="Nuclear receptor" evidence="13">
    <location>
        <begin position="21"/>
        <end position="96"/>
    </location>
</feature>
<feature type="region of interest" description="Disordered" evidence="12">
    <location>
        <begin position="97"/>
        <end position="174"/>
    </location>
</feature>
<protein>
    <submittedName>
        <fullName evidence="16">Nuclear hormone receptor family member nhr-47</fullName>
    </submittedName>
</protein>
<feature type="compositionally biased region" description="Polar residues" evidence="12">
    <location>
        <begin position="154"/>
        <end position="170"/>
    </location>
</feature>
<dbReference type="SMART" id="SM00399">
    <property type="entry name" value="ZnF_C4"/>
    <property type="match status" value="1"/>
</dbReference>
<dbReference type="AlphaFoldDB" id="A0A915CKK7"/>
<keyword evidence="8 11" id="KW-0804">Transcription</keyword>
<dbReference type="PROSITE" id="PS00031">
    <property type="entry name" value="NUCLEAR_REC_DBD_1"/>
    <property type="match status" value="1"/>
</dbReference>
<dbReference type="CDD" id="cd06960">
    <property type="entry name" value="NR_DBD_HNF4A"/>
    <property type="match status" value="1"/>
</dbReference>
<evidence type="ECO:0000256" key="5">
    <source>
        <dbReference type="ARBA" id="ARBA00022833"/>
    </source>
</evidence>
<keyword evidence="5 11" id="KW-0862">Zinc</keyword>
<evidence type="ECO:0000256" key="1">
    <source>
        <dbReference type="ARBA" id="ARBA00004123"/>
    </source>
</evidence>
<evidence type="ECO:0000256" key="3">
    <source>
        <dbReference type="ARBA" id="ARBA00022723"/>
    </source>
</evidence>
<evidence type="ECO:0000256" key="7">
    <source>
        <dbReference type="ARBA" id="ARBA00023125"/>
    </source>
</evidence>
<evidence type="ECO:0000256" key="4">
    <source>
        <dbReference type="ARBA" id="ARBA00022771"/>
    </source>
</evidence>
<dbReference type="InterPro" id="IPR001723">
    <property type="entry name" value="Nuclear_hrmn_rcpt"/>
</dbReference>
<reference evidence="16" key="1">
    <citation type="submission" date="2022-11" db="UniProtKB">
        <authorList>
            <consortium name="WormBaseParasite"/>
        </authorList>
    </citation>
    <scope>IDENTIFICATION</scope>
</reference>
<evidence type="ECO:0000256" key="9">
    <source>
        <dbReference type="ARBA" id="ARBA00023170"/>
    </source>
</evidence>
<dbReference type="InterPro" id="IPR049636">
    <property type="entry name" value="HNF4-like_DBD"/>
</dbReference>
<keyword evidence="10 11" id="KW-0539">Nucleus</keyword>
<dbReference type="SUPFAM" id="SSF57716">
    <property type="entry name" value="Glucocorticoid receptor-like (DNA-binding domain)"/>
    <property type="match status" value="1"/>
</dbReference>